<evidence type="ECO:0000313" key="2">
    <source>
        <dbReference type="EMBL" id="QJA79245.1"/>
    </source>
</evidence>
<accession>A0A6M3INS1</accession>
<protein>
    <submittedName>
        <fullName evidence="1">Uncharacterized protein</fullName>
    </submittedName>
</protein>
<dbReference type="AlphaFoldDB" id="A0A6M3INS1"/>
<dbReference type="EMBL" id="MT141311">
    <property type="protein sequence ID" value="QJA58162.1"/>
    <property type="molecule type" value="Genomic_DNA"/>
</dbReference>
<dbReference type="EMBL" id="MT142373">
    <property type="protein sequence ID" value="QJA79245.1"/>
    <property type="molecule type" value="Genomic_DNA"/>
</dbReference>
<proteinExistence type="predicted"/>
<sequence>MPISLKRAKELAVGTIVHHDTLKNADGTALRLKINGEIKTWKTMPDRIKIPFKHGLYDFGYITNKTDEGALNVDIADVHVRRDD</sequence>
<reference evidence="1" key="1">
    <citation type="submission" date="2020-03" db="EMBL/GenBank/DDBJ databases">
        <title>The deep terrestrial virosphere.</title>
        <authorList>
            <person name="Holmfeldt K."/>
            <person name="Nilsson E."/>
            <person name="Simone D."/>
            <person name="Lopez-Fernandez M."/>
            <person name="Wu X."/>
            <person name="de Brujin I."/>
            <person name="Lundin D."/>
            <person name="Andersson A."/>
            <person name="Bertilsson S."/>
            <person name="Dopson M."/>
        </authorList>
    </citation>
    <scope>NUCLEOTIDE SEQUENCE</scope>
    <source>
        <strain evidence="2">MM415A00925</strain>
        <strain evidence="1">MM415B01491</strain>
    </source>
</reference>
<organism evidence="1">
    <name type="scientific">viral metagenome</name>
    <dbReference type="NCBI Taxonomy" id="1070528"/>
    <lineage>
        <taxon>unclassified sequences</taxon>
        <taxon>metagenomes</taxon>
        <taxon>organismal metagenomes</taxon>
    </lineage>
</organism>
<evidence type="ECO:0000313" key="1">
    <source>
        <dbReference type="EMBL" id="QJA58162.1"/>
    </source>
</evidence>
<name>A0A6M3INS1_9ZZZZ</name>
<gene>
    <name evidence="2" type="ORF">MM415A00925_0021</name>
    <name evidence="1" type="ORF">MM415B01491_0009</name>
</gene>